<protein>
    <submittedName>
        <fullName evidence="1">Phage tailprotein</fullName>
    </submittedName>
</protein>
<evidence type="ECO:0000313" key="2">
    <source>
        <dbReference type="Proteomes" id="UP000266744"/>
    </source>
</evidence>
<name>A0ABM6BQ25_YERET</name>
<reference evidence="1 2" key="1">
    <citation type="journal article" date="2016" name="Toxins">
        <title>The Draft Genome Sequence of the Yersinia entomophaga Entomopathogenic Type Strain MH96T.</title>
        <authorList>
            <person name="Hurst M.R."/>
            <person name="Beattie A."/>
            <person name="Altermann E."/>
            <person name="Moraga R.M."/>
            <person name="Harper L.A."/>
            <person name="Calder J."/>
            <person name="Laugraud A."/>
        </authorList>
    </citation>
    <scope>NUCLEOTIDE SEQUENCE [LARGE SCALE GENOMIC DNA]</scope>
    <source>
        <strain evidence="1 2">MH96</strain>
    </source>
</reference>
<gene>
    <name evidence="1" type="ORF">PL78_17900</name>
</gene>
<dbReference type="Proteomes" id="UP000266744">
    <property type="component" value="Chromosome"/>
</dbReference>
<accession>A0ABM6BQ25</accession>
<organism evidence="1 2">
    <name type="scientific">Yersinia entomophaga</name>
    <dbReference type="NCBI Taxonomy" id="935293"/>
    <lineage>
        <taxon>Bacteria</taxon>
        <taxon>Pseudomonadati</taxon>
        <taxon>Pseudomonadota</taxon>
        <taxon>Gammaproteobacteria</taxon>
        <taxon>Enterobacterales</taxon>
        <taxon>Yersiniaceae</taxon>
        <taxon>Yersinia</taxon>
    </lineage>
</organism>
<sequence>MPAEFIIESIDAGVGVMIDLFEVDLQLFGGDVIRSHSGTHCYYTMLSGKVLNIQPIQS</sequence>
<dbReference type="EMBL" id="CP010029">
    <property type="protein sequence ID" value="ANI31683.1"/>
    <property type="molecule type" value="Genomic_DNA"/>
</dbReference>
<keyword evidence="2" id="KW-1185">Reference proteome</keyword>
<proteinExistence type="predicted"/>
<evidence type="ECO:0000313" key="1">
    <source>
        <dbReference type="EMBL" id="ANI31683.1"/>
    </source>
</evidence>